<organism evidence="5 6">
    <name type="scientific">Apatococcus lobatus</name>
    <dbReference type="NCBI Taxonomy" id="904363"/>
    <lineage>
        <taxon>Eukaryota</taxon>
        <taxon>Viridiplantae</taxon>
        <taxon>Chlorophyta</taxon>
        <taxon>core chlorophytes</taxon>
        <taxon>Trebouxiophyceae</taxon>
        <taxon>Chlorellales</taxon>
        <taxon>Chlorellaceae</taxon>
        <taxon>Apatococcus</taxon>
    </lineage>
</organism>
<feature type="region of interest" description="Disordered" evidence="3">
    <location>
        <begin position="222"/>
        <end position="293"/>
    </location>
</feature>
<evidence type="ECO:0000256" key="1">
    <source>
        <dbReference type="ARBA" id="ARBA00006151"/>
    </source>
</evidence>
<dbReference type="GO" id="GO:0006398">
    <property type="term" value="P:mRNA 3'-end processing by stem-loop binding and cleavage"/>
    <property type="evidence" value="ECO:0007669"/>
    <property type="project" value="TreeGrafter"/>
</dbReference>
<gene>
    <name evidence="5" type="ORF">WJX74_002485</name>
</gene>
<feature type="region of interest" description="Disordered" evidence="3">
    <location>
        <begin position="134"/>
        <end position="209"/>
    </location>
</feature>
<proteinExistence type="inferred from homology"/>
<keyword evidence="6" id="KW-1185">Reference proteome</keyword>
<protein>
    <recommendedName>
        <fullName evidence="4">Histone RNA hairpin-binding protein RNA-binding domain-containing protein</fullName>
    </recommendedName>
</protein>
<dbReference type="PANTHER" id="PTHR17408">
    <property type="entry name" value="HISTONE RNA HAIRPIN-BINDING PROTEIN"/>
    <property type="match status" value="1"/>
</dbReference>
<dbReference type="GO" id="GO:0005737">
    <property type="term" value="C:cytoplasm"/>
    <property type="evidence" value="ECO:0007669"/>
    <property type="project" value="TreeGrafter"/>
</dbReference>
<keyword evidence="2" id="KW-0694">RNA-binding</keyword>
<feature type="compositionally biased region" description="Polar residues" evidence="3">
    <location>
        <begin position="229"/>
        <end position="243"/>
    </location>
</feature>
<evidence type="ECO:0000313" key="5">
    <source>
        <dbReference type="EMBL" id="KAK9838746.1"/>
    </source>
</evidence>
<evidence type="ECO:0000256" key="3">
    <source>
        <dbReference type="SAM" id="MobiDB-lite"/>
    </source>
</evidence>
<dbReference type="GO" id="GO:0051028">
    <property type="term" value="P:mRNA transport"/>
    <property type="evidence" value="ECO:0007669"/>
    <property type="project" value="TreeGrafter"/>
</dbReference>
<evidence type="ECO:0000313" key="6">
    <source>
        <dbReference type="Proteomes" id="UP001438707"/>
    </source>
</evidence>
<feature type="region of interest" description="Disordered" evidence="3">
    <location>
        <begin position="1"/>
        <end position="95"/>
    </location>
</feature>
<name>A0AAW1RZ88_9CHLO</name>
<comment type="similarity">
    <text evidence="1">Belongs to the SLBP family.</text>
</comment>
<reference evidence="5 6" key="1">
    <citation type="journal article" date="2024" name="Nat. Commun.">
        <title>Phylogenomics reveals the evolutionary origins of lichenization in chlorophyte algae.</title>
        <authorList>
            <person name="Puginier C."/>
            <person name="Libourel C."/>
            <person name="Otte J."/>
            <person name="Skaloud P."/>
            <person name="Haon M."/>
            <person name="Grisel S."/>
            <person name="Petersen M."/>
            <person name="Berrin J.G."/>
            <person name="Delaux P.M."/>
            <person name="Dal Grande F."/>
            <person name="Keller J."/>
        </authorList>
    </citation>
    <scope>NUCLEOTIDE SEQUENCE [LARGE SCALE GENOMIC DNA]</scope>
    <source>
        <strain evidence="5 6">SAG 2145</strain>
    </source>
</reference>
<feature type="compositionally biased region" description="Polar residues" evidence="3">
    <location>
        <begin position="169"/>
        <end position="183"/>
    </location>
</feature>
<dbReference type="Proteomes" id="UP001438707">
    <property type="component" value="Unassembled WGS sequence"/>
</dbReference>
<dbReference type="FunFam" id="1.10.8.1120:FF:000001">
    <property type="entry name" value="Histone RNA hairpin-binding protein-like"/>
    <property type="match status" value="1"/>
</dbReference>
<dbReference type="Gene3D" id="1.10.8.1120">
    <property type="entry name" value="Histone RNA hairpin-binding protein RNA-binding domain"/>
    <property type="match status" value="1"/>
</dbReference>
<dbReference type="EMBL" id="JALJOS010000005">
    <property type="protein sequence ID" value="KAK9838746.1"/>
    <property type="molecule type" value="Genomic_DNA"/>
</dbReference>
<sequence>MQPSSQNYQPELMHSVDTSRDFVVDEPAQPSKQQGGTPRETDARRLEQRQKQVDLGKNTLAYQKYAEQVPKWKRRRMNNSKPPYDPQTPDPHRVCSKRAFDGEVRAWRRALHRWDDAVGDDEEVVDIKARLTLCNNPAQPSQPLKPSTHANSRPSEASGRPQQMHYAPCTSQQSKPASVPQPQENRHSKRPAPPGLGHQEPSPRRRLNVLKGSFANVLASQAAMASPAGTWTSEVESFMSTPESGELRPSSGRQPQVRSRLAPDYPATEEAKQAGGKDIFGQWDDDDDEEVVI</sequence>
<dbReference type="InterPro" id="IPR038294">
    <property type="entry name" value="SLBP_RNA_bind_sf"/>
</dbReference>
<feature type="compositionally biased region" description="Acidic residues" evidence="3">
    <location>
        <begin position="283"/>
        <end position="293"/>
    </location>
</feature>
<dbReference type="Pfam" id="PF15247">
    <property type="entry name" value="SLBP_RNA_bind"/>
    <property type="match status" value="1"/>
</dbReference>
<dbReference type="GO" id="GO:0071204">
    <property type="term" value="C:histone pre-mRNA 3'end processing complex"/>
    <property type="evidence" value="ECO:0007669"/>
    <property type="project" value="TreeGrafter"/>
</dbReference>
<feature type="compositionally biased region" description="Polar residues" evidence="3">
    <location>
        <begin position="134"/>
        <end position="155"/>
    </location>
</feature>
<dbReference type="GO" id="GO:0071207">
    <property type="term" value="F:histone pre-mRNA stem-loop binding"/>
    <property type="evidence" value="ECO:0007669"/>
    <property type="project" value="TreeGrafter"/>
</dbReference>
<accession>A0AAW1RZ88</accession>
<evidence type="ECO:0000259" key="4">
    <source>
        <dbReference type="Pfam" id="PF15247"/>
    </source>
</evidence>
<dbReference type="InterPro" id="IPR029344">
    <property type="entry name" value="SLBP_RNA_bind"/>
</dbReference>
<feature type="compositionally biased region" description="Basic and acidic residues" evidence="3">
    <location>
        <begin position="39"/>
        <end position="54"/>
    </location>
</feature>
<comment type="caution">
    <text evidence="5">The sequence shown here is derived from an EMBL/GenBank/DDBJ whole genome shotgun (WGS) entry which is preliminary data.</text>
</comment>
<evidence type="ECO:0000256" key="2">
    <source>
        <dbReference type="ARBA" id="ARBA00022884"/>
    </source>
</evidence>
<dbReference type="InterPro" id="IPR026502">
    <property type="entry name" value="SLBP1/SLBP2"/>
</dbReference>
<dbReference type="PANTHER" id="PTHR17408:SF0">
    <property type="entry name" value="HISTONE RNA HAIRPIN-BINDING PROTEIN"/>
    <property type="match status" value="1"/>
</dbReference>
<dbReference type="GO" id="GO:0003729">
    <property type="term" value="F:mRNA binding"/>
    <property type="evidence" value="ECO:0007669"/>
    <property type="project" value="InterPro"/>
</dbReference>
<dbReference type="AlphaFoldDB" id="A0AAW1RZ88"/>
<feature type="domain" description="Histone RNA hairpin-binding protein RNA-binding" evidence="4">
    <location>
        <begin position="41"/>
        <end position="116"/>
    </location>
</feature>